<name>A0A812QLL7_9DINO</name>
<sequence>MLIVACLGPAGRGFGVSTGICCCERSIAGYEGAPDSTQRSGRSRERGLPCQQCQSRLYLKGRESGGPIISDASRSRPRRISLAEPFQGCCIRHCHKCQLSRTKQRRKQRDEGQSEVLVLSPRAYVNATSMFARSLGYFWTDVLYIMGCRFCGHRPHMWRERLGHHALQTLANLSCLVRGPGLEARRCTLAFAYMAEASSVPLRLLALARRANAGDAVLGALRVCTLWVFGLSRILNGAFCMSLLVASRHHVSERMLMLQLSGGAAAYAGVTEPEQVSTRPLHLGFTMQALQTLSQKEHDKTVAEYVAVMKQLDEALQATEGKDWAEKHGVKDKIDALYKEAPLSLLSKSVEPGHQLGLRQSLDLAAEAAARLRKLRSTLS</sequence>
<protein>
    <submittedName>
        <fullName evidence="1">Uncharacterized protein</fullName>
    </submittedName>
</protein>
<dbReference type="Proteomes" id="UP000604046">
    <property type="component" value="Unassembled WGS sequence"/>
</dbReference>
<proteinExistence type="predicted"/>
<accession>A0A812QLL7</accession>
<keyword evidence="2" id="KW-1185">Reference proteome</keyword>
<evidence type="ECO:0000313" key="1">
    <source>
        <dbReference type="EMBL" id="CAE7393300.1"/>
    </source>
</evidence>
<dbReference type="EMBL" id="CAJNDS010002253">
    <property type="protein sequence ID" value="CAE7393300.1"/>
    <property type="molecule type" value="Genomic_DNA"/>
</dbReference>
<comment type="caution">
    <text evidence="1">The sequence shown here is derived from an EMBL/GenBank/DDBJ whole genome shotgun (WGS) entry which is preliminary data.</text>
</comment>
<gene>
    <name evidence="1" type="ORF">SNAT2548_LOCUS21434</name>
</gene>
<dbReference type="AlphaFoldDB" id="A0A812QLL7"/>
<dbReference type="OrthoDB" id="425120at2759"/>
<organism evidence="1 2">
    <name type="scientific">Symbiodinium natans</name>
    <dbReference type="NCBI Taxonomy" id="878477"/>
    <lineage>
        <taxon>Eukaryota</taxon>
        <taxon>Sar</taxon>
        <taxon>Alveolata</taxon>
        <taxon>Dinophyceae</taxon>
        <taxon>Suessiales</taxon>
        <taxon>Symbiodiniaceae</taxon>
        <taxon>Symbiodinium</taxon>
    </lineage>
</organism>
<reference evidence="1" key="1">
    <citation type="submission" date="2021-02" db="EMBL/GenBank/DDBJ databases">
        <authorList>
            <person name="Dougan E. K."/>
            <person name="Rhodes N."/>
            <person name="Thang M."/>
            <person name="Chan C."/>
        </authorList>
    </citation>
    <scope>NUCLEOTIDE SEQUENCE</scope>
</reference>
<evidence type="ECO:0000313" key="2">
    <source>
        <dbReference type="Proteomes" id="UP000604046"/>
    </source>
</evidence>